<organism evidence="1 2">
    <name type="scientific">Acinetobacter brisouii CIP 110357</name>
    <dbReference type="NCBI Taxonomy" id="1341683"/>
    <lineage>
        <taxon>Bacteria</taxon>
        <taxon>Pseudomonadati</taxon>
        <taxon>Pseudomonadota</taxon>
        <taxon>Gammaproteobacteria</taxon>
        <taxon>Moraxellales</taxon>
        <taxon>Moraxellaceae</taxon>
        <taxon>Acinetobacter</taxon>
    </lineage>
</organism>
<dbReference type="AlphaFoldDB" id="V2VTT1"/>
<comment type="caution">
    <text evidence="1">The sequence shown here is derived from an EMBL/GenBank/DDBJ whole genome shotgun (WGS) entry which is preliminary data.</text>
</comment>
<evidence type="ECO:0000313" key="1">
    <source>
        <dbReference type="EMBL" id="ESK51159.1"/>
    </source>
</evidence>
<gene>
    <name evidence="1" type="ORF">P255_01665</name>
</gene>
<dbReference type="HOGENOM" id="CLU_3245744_0_0_6"/>
<dbReference type="Proteomes" id="UP000018418">
    <property type="component" value="Unassembled WGS sequence"/>
</dbReference>
<accession>V2VTT1</accession>
<reference evidence="1 2" key="1">
    <citation type="submission" date="2013-10" db="EMBL/GenBank/DDBJ databases">
        <title>The Genome Sequence of Acinetobacter brisouii CIP 110357.</title>
        <authorList>
            <consortium name="The Broad Institute Genomics Platform"/>
            <consortium name="The Broad Institute Genome Sequencing Center for Infectious Disease"/>
            <person name="Cerqueira G."/>
            <person name="Feldgarden M."/>
            <person name="Courvalin P."/>
            <person name="Grillot-Courvalin C."/>
            <person name="Clermont D."/>
            <person name="Rocha E."/>
            <person name="Yoon E.-J."/>
            <person name="Nemec A."/>
            <person name="Young S.K."/>
            <person name="Zeng Q."/>
            <person name="Gargeya S."/>
            <person name="Fitzgerald M."/>
            <person name="Abouelleil A."/>
            <person name="Alvarado L."/>
            <person name="Berlin A.M."/>
            <person name="Chapman S.B."/>
            <person name="Gainer-Dewar J."/>
            <person name="Goldberg J."/>
            <person name="Gnerre S."/>
            <person name="Griggs A."/>
            <person name="Gujja S."/>
            <person name="Hansen M."/>
            <person name="Howarth C."/>
            <person name="Imamovic A."/>
            <person name="Ireland A."/>
            <person name="Larimer J."/>
            <person name="McCowan C."/>
            <person name="Murphy C."/>
            <person name="Pearson M."/>
            <person name="Poon T.W."/>
            <person name="Priest M."/>
            <person name="Roberts A."/>
            <person name="Saif S."/>
            <person name="Shea T."/>
            <person name="Sykes S."/>
            <person name="Wortman J."/>
            <person name="Nusbaum C."/>
            <person name="Birren B."/>
        </authorList>
    </citation>
    <scope>NUCLEOTIDE SEQUENCE [LARGE SCALE GENOMIC DNA]</scope>
    <source>
        <strain evidence="1 2">CIP 110357</strain>
    </source>
</reference>
<dbReference type="EMBL" id="AYEU01000006">
    <property type="protein sequence ID" value="ESK51159.1"/>
    <property type="molecule type" value="Genomic_DNA"/>
</dbReference>
<protein>
    <submittedName>
        <fullName evidence="1">Uncharacterized protein</fullName>
    </submittedName>
</protein>
<keyword evidence="2" id="KW-1185">Reference proteome</keyword>
<proteinExistence type="predicted"/>
<sequence length="42" mass="5032">MEQPDSYQNLINLDSIRHKIFELYAFHFVPISQIHLNYGILL</sequence>
<evidence type="ECO:0000313" key="2">
    <source>
        <dbReference type="Proteomes" id="UP000018418"/>
    </source>
</evidence>
<dbReference type="PATRIC" id="fig|1341683.3.peg.1652"/>
<name>V2VTT1_9GAMM</name>